<proteinExistence type="predicted"/>
<evidence type="ECO:0000313" key="2">
    <source>
        <dbReference type="Ensembl" id="ENSBMSP00010001054.1"/>
    </source>
</evidence>
<accession>A0A8C0C791</accession>
<dbReference type="Pfam" id="PF17819">
    <property type="entry name" value="Tex55"/>
    <property type="match status" value="1"/>
</dbReference>
<dbReference type="CDD" id="cd22975">
    <property type="entry name" value="DD_TEX55"/>
    <property type="match status" value="1"/>
</dbReference>
<feature type="compositionally biased region" description="Basic and acidic residues" evidence="1">
    <location>
        <begin position="144"/>
        <end position="173"/>
    </location>
</feature>
<dbReference type="GO" id="GO:0005634">
    <property type="term" value="C:nucleus"/>
    <property type="evidence" value="ECO:0007669"/>
    <property type="project" value="TreeGrafter"/>
</dbReference>
<dbReference type="PANTHER" id="PTHR47110">
    <property type="entry name" value="TESTIS-SPECIFIC EXPRESSED PROTEIN 55"/>
    <property type="match status" value="1"/>
</dbReference>
<protein>
    <recommendedName>
        <fullName evidence="3">Testis-specific expressed protein 55</fullName>
    </recommendedName>
</protein>
<feature type="compositionally biased region" description="Basic and acidic residues" evidence="1">
    <location>
        <begin position="244"/>
        <end position="257"/>
    </location>
</feature>
<feature type="compositionally biased region" description="Acidic residues" evidence="1">
    <location>
        <begin position="260"/>
        <end position="277"/>
    </location>
</feature>
<dbReference type="InterPro" id="IPR040760">
    <property type="entry name" value="Tex55"/>
</dbReference>
<feature type="compositionally biased region" description="Basic and acidic residues" evidence="1">
    <location>
        <begin position="183"/>
        <end position="194"/>
    </location>
</feature>
<evidence type="ECO:0000256" key="1">
    <source>
        <dbReference type="SAM" id="MobiDB-lite"/>
    </source>
</evidence>
<organism evidence="2">
    <name type="scientific">Balaenoptera musculus</name>
    <name type="common">Blue whale</name>
    <dbReference type="NCBI Taxonomy" id="9771"/>
    <lineage>
        <taxon>Eukaryota</taxon>
        <taxon>Metazoa</taxon>
        <taxon>Chordata</taxon>
        <taxon>Craniata</taxon>
        <taxon>Vertebrata</taxon>
        <taxon>Euteleostomi</taxon>
        <taxon>Mammalia</taxon>
        <taxon>Eutheria</taxon>
        <taxon>Laurasiatheria</taxon>
        <taxon>Artiodactyla</taxon>
        <taxon>Whippomorpha</taxon>
        <taxon>Cetacea</taxon>
        <taxon>Mysticeti</taxon>
        <taxon>Balaenopteridae</taxon>
        <taxon>Balaenoptera</taxon>
    </lineage>
</organism>
<dbReference type="InterPro" id="IPR048377">
    <property type="entry name" value="TEX55_DD"/>
</dbReference>
<feature type="compositionally biased region" description="Basic and acidic residues" evidence="1">
    <location>
        <begin position="209"/>
        <end position="229"/>
    </location>
</feature>
<dbReference type="AlphaFoldDB" id="A0A8C0C791"/>
<dbReference type="Ensembl" id="ENSBMST00010001171.1">
    <property type="protein sequence ID" value="ENSBMSP00010001054.1"/>
    <property type="gene ID" value="ENSBMSG00010000768.1"/>
</dbReference>
<feature type="compositionally biased region" description="Polar residues" evidence="1">
    <location>
        <begin position="103"/>
        <end position="121"/>
    </location>
</feature>
<reference evidence="2" key="1">
    <citation type="submission" date="2023-09" db="UniProtKB">
        <authorList>
            <consortium name="Ensembl"/>
        </authorList>
    </citation>
    <scope>IDENTIFICATION</scope>
</reference>
<evidence type="ECO:0008006" key="3">
    <source>
        <dbReference type="Google" id="ProtNLM"/>
    </source>
</evidence>
<feature type="compositionally biased region" description="Basic and acidic residues" evidence="1">
    <location>
        <begin position="23"/>
        <end position="51"/>
    </location>
</feature>
<dbReference type="OMA" id="QPCKFEP"/>
<feature type="compositionally biased region" description="Basic and acidic residues" evidence="1">
    <location>
        <begin position="70"/>
        <end position="87"/>
    </location>
</feature>
<name>A0A8C0C791_BALMU</name>
<sequence>MEEPPEGAPAESSENQSTAKSPNDSHTDSQEDNRQNQDEVEADDRTDHRAADQAAQIVSGLAEPNVINQADHKAYESMGERTSDQADLRASNRANVADRRASDQVNRSMSEQTDSTASSQAGGVESEQTDSQMSALPEQDTSEQTERRASEQIDHRMSSLAERRASEQIDRKPSVPSLQRPSEQSDHRMSRPADQRTSQQIESRLSGLVERKTSEQIDHRLSDQVEHRTSVKTHRKVYDQATKPAEHQAADPDKAGSESDQVDDLVEEEDDYTEDNLFDYGERSRSDDRLFDQLGYSKEDKEADFRVQPCKFEPGQTDGSISKASLETESVADLQAFIPFDHRLTSTFQTKDQAYSQRFPSISSKLDYIISQEKTQPVETKPADISEYQERRSFQAYNQPSKKRFPPIVYKDPYQVSLQYMEKHHILQIFQHITENLVYEKPEDPLSFMLCQVWNRNVIPRDSLVHSSSQNYVCEINPCCCVWL</sequence>
<dbReference type="PANTHER" id="PTHR47110:SF1">
    <property type="entry name" value="TESTIS-SPECIFIC EXPRESSED PROTEIN 55"/>
    <property type="match status" value="1"/>
</dbReference>
<dbReference type="SUPFAM" id="SSF47391">
    <property type="entry name" value="Dimerization-anchoring domain of cAMP-dependent PK regulatory subunit"/>
    <property type="match status" value="1"/>
</dbReference>
<dbReference type="GeneTree" id="ENSGT00940000154487"/>
<feature type="region of interest" description="Disordered" evidence="1">
    <location>
        <begin position="1"/>
        <end position="284"/>
    </location>
</feature>